<feature type="transmembrane region" description="Helical" evidence="2">
    <location>
        <begin position="1368"/>
        <end position="1390"/>
    </location>
</feature>
<evidence type="ECO:0000256" key="1">
    <source>
        <dbReference type="ARBA" id="ARBA00022729"/>
    </source>
</evidence>
<organism evidence="3">
    <name type="scientific">Adineta ricciae</name>
    <name type="common">Rotifer</name>
    <dbReference type="NCBI Taxonomy" id="249248"/>
    <lineage>
        <taxon>Eukaryota</taxon>
        <taxon>Metazoa</taxon>
        <taxon>Spiralia</taxon>
        <taxon>Gnathifera</taxon>
        <taxon>Rotifera</taxon>
        <taxon>Eurotatoria</taxon>
        <taxon>Bdelloidea</taxon>
        <taxon>Adinetida</taxon>
        <taxon>Adinetidae</taxon>
        <taxon>Adineta</taxon>
    </lineage>
</organism>
<gene>
    <name evidence="3" type="ORF">EDS130_LOCUS32351</name>
</gene>
<keyword evidence="2" id="KW-0812">Transmembrane</keyword>
<feature type="transmembrane region" description="Helical" evidence="2">
    <location>
        <begin position="413"/>
        <end position="443"/>
    </location>
</feature>
<dbReference type="EMBL" id="CAJNOJ010000247">
    <property type="protein sequence ID" value="CAF1333988.1"/>
    <property type="molecule type" value="Genomic_DNA"/>
</dbReference>
<keyword evidence="1" id="KW-0732">Signal</keyword>
<feature type="transmembrane region" description="Helical" evidence="2">
    <location>
        <begin position="1287"/>
        <end position="1309"/>
    </location>
</feature>
<dbReference type="Gene3D" id="2.130.10.130">
    <property type="entry name" value="Integrin alpha, N-terminal"/>
    <property type="match status" value="2"/>
</dbReference>
<comment type="caution">
    <text evidence="3">The sequence shown here is derived from an EMBL/GenBank/DDBJ whole genome shotgun (WGS) entry which is preliminary data.</text>
</comment>
<dbReference type="SUPFAM" id="SSF69318">
    <property type="entry name" value="Integrin alpha N-terminal domain"/>
    <property type="match status" value="1"/>
</dbReference>
<dbReference type="PANTHER" id="PTHR44103">
    <property type="entry name" value="PROPROTEIN CONVERTASE P"/>
    <property type="match status" value="1"/>
</dbReference>
<feature type="transmembrane region" description="Helical" evidence="2">
    <location>
        <begin position="850"/>
        <end position="873"/>
    </location>
</feature>
<dbReference type="InterPro" id="IPR013517">
    <property type="entry name" value="FG-GAP"/>
</dbReference>
<feature type="transmembrane region" description="Helical" evidence="2">
    <location>
        <begin position="52"/>
        <end position="70"/>
    </location>
</feature>
<accession>A0A815G4Y3</accession>
<feature type="transmembrane region" description="Helical" evidence="2">
    <location>
        <begin position="948"/>
        <end position="968"/>
    </location>
</feature>
<reference evidence="3" key="1">
    <citation type="submission" date="2021-02" db="EMBL/GenBank/DDBJ databases">
        <authorList>
            <person name="Nowell W R."/>
        </authorList>
    </citation>
    <scope>NUCLEOTIDE SEQUENCE</scope>
</reference>
<name>A0A815G4Y3_ADIRI</name>
<dbReference type="Pfam" id="PF13517">
    <property type="entry name" value="FG-GAP_3"/>
    <property type="match status" value="2"/>
</dbReference>
<keyword evidence="2" id="KW-0472">Membrane</keyword>
<evidence type="ECO:0000313" key="3">
    <source>
        <dbReference type="EMBL" id="CAF1333988.1"/>
    </source>
</evidence>
<dbReference type="InterPro" id="IPR028994">
    <property type="entry name" value="Integrin_alpha_N"/>
</dbReference>
<sequence length="1732" mass="193801">MNIKNLFIWLLEHIYGYNVFLPDEDDYNDNDDSDEPVDPAVTLKHQLYSTRLYIPLLIITLYILTFVAVVSPQNQSISVSDITPVLFNELYRDHADTLSCPCSTIAVPYGKIVSHMISFHPVCSSTYVSKEWIQALYLSYASSLLVMDFRTTAKSQFELLAAFCSISQETVFQSLVDVENEQFVTSELFPEDQVQSQIVATIDLIKNSIFLQNGIIVSLLQITTHSNFLVSALNTNAYIAVNKINGQVFRIIPSSTHAFNENSSRTANSIGQTCDLVKSTVPAGIYSLPQYESAIEHSTWPINPPSFSPSTNATVDGFFAGCTPLDGLLVSTLDCLYSVSCLKNFSSYFPNLNQTNISWSDGLPSSNRKQIPVGDILSELFVANWSSVINYTVYFTSCAPKTCTYTIISHMNVLYAGVLLLALYGGVTILLRSITPYLVFLLLKLKRSSTNHNRNLKNQLMAIKKCMGKLGRLNLFKSINRRTEEDVKLQRVITRIYLILLASAVCVLLVHTSIDVQMVDIPVLKPLLREYRRLQQSHSNSLKCSCSNTAVPYQTFVAWAPRLHSLCTSDFVTNVLYFGYRFFAWNGFTSQHFRLLSILCQLANKTITDAVHRFGIQTFVTLNVTSEDIFNIQLDITVHEYTQSFGADFYLLLKTIQLFTQADQPYTMGNNANLVGLATHDESNHREISKLGFNFTGPMNTETQQVVCICATDPRCQTPVRDPINTTTLYKVPGFSEVVGMINSCFTLNSVLLSTLECYYSDSCVSILYKYINATVDVIDLDLRYIDASLLVYNSTSSRFPPNTLLSLIIKELMIEEWNPTFSFEDYYQECAPSRCIYSQEVRTSSLIDIMIRVIATIGGVIVILRLATPLLIRLIINLWKNKQPSNTSQRQLTSRDSPKLFSRVKTITTRLVRLMGSTLINLNIFPRRIFGGRITDRKARYFGQLSTRLYIVLLIVTSGVLAFYYVLQLRTIKVTIDRPDIDAYKSLLLEHGDTLQCRCSSVSSKYNNFVQIQPIFHPICSSLFVSEEWYMNITSSLAPDLFIYDTRDYRRFLSSHLQLLSGLCSEAMQSVNSYITQFLESFFLTDQLVPASTLNTSIHTLVNSSQLNAPNSFVTRLSLLRAVNYGNAIISSYGTNFEYIDPWVNESYSAAITQSIVYADECSCALSMNCTVQAGFVAPDSLKIVPIKGLKMGCTPSEAFLSSTLECFYNSSCLDLILQYTNNSDNTIEISILSTNNSQYSMDSSILDLITNVFIEKWITSINYSIYFQQCSPSSCSYTYQQRFDWLYTVTVLIGYIGGLTLTLQWLCPKMIILSNQLYRYSRKQKNTVHVIPQLTLGENHIHNLDLSGVSSTSTSPRQFTSTMCRYIILGLILFMGSIAALVIVSIYLNERINTLHTTPSVLLTTIETTTSTTVLMTTISSTESSCKLTFQQSTLYTSNSNSTHNAITTGDFNGDSYLDIALVDAYSGNLSVFLNNNDETFSISSIHIINTNLAVAVRSFSTIIILIGNGEGIFQIQQTISVASISEPTSIVVADFNGDTYLDIVVNGDFLGILSGFGNGFFSDVSFLYSNDVSYEDSFVVADLNNDNYLDLVIVGEFDNRLHILINNGYGYFRLQTITMANAYSSDKSLAVADFNSDNQPDLAIAIKDSNIVNLFIQKNGTFAQHTAYSTGAYSAPNSLVAVDFNNDGYADLAVVLNYKNQLDLRFGIGESVFSSPLIFSTKLYNGLHS</sequence>
<dbReference type="Proteomes" id="UP000663852">
    <property type="component" value="Unassembled WGS sequence"/>
</dbReference>
<dbReference type="PANTHER" id="PTHR44103:SF1">
    <property type="entry name" value="PROPROTEIN CONVERTASE P"/>
    <property type="match status" value="1"/>
</dbReference>
<feature type="transmembrane region" description="Helical" evidence="2">
    <location>
        <begin position="496"/>
        <end position="514"/>
    </location>
</feature>
<evidence type="ECO:0000256" key="2">
    <source>
        <dbReference type="SAM" id="Phobius"/>
    </source>
</evidence>
<dbReference type="OrthoDB" id="10081968at2759"/>
<protein>
    <submittedName>
        <fullName evidence="3">Uncharacterized protein</fullName>
    </submittedName>
</protein>
<proteinExistence type="predicted"/>
<keyword evidence="2" id="KW-1133">Transmembrane helix</keyword>